<dbReference type="PANTHER" id="PTHR47835">
    <property type="entry name" value="HFM1, ATP DEPENDENT DNA HELICASE HOMOLOG"/>
    <property type="match status" value="1"/>
</dbReference>
<evidence type="ECO:0000256" key="1">
    <source>
        <dbReference type="ARBA" id="ARBA00022801"/>
    </source>
</evidence>
<dbReference type="InterPro" id="IPR036390">
    <property type="entry name" value="WH_DNA-bd_sf"/>
</dbReference>
<dbReference type="InterPro" id="IPR052247">
    <property type="entry name" value="Meiotic_Crossover_Helicase"/>
</dbReference>
<sequence>MTFKFDVVARYQALVGGSEPLQSYLHKRLAENLNSEAALGTVGDVAQCVQWLNSTFLSVRAARDPKRYLGLPHAATAQLISKKIEELCVKAMNGLASAGLITMDEASCIETTEAGRLMSVYYLDLETMKLIMKLEGSESLERLLWFVCESHELSDMHLRVDERRCLNALNRNNAAATIRYPMKGKINSRQMKLNCIIQAVLGCLPIPDPSLNQEAMKIMRIADRVCKCLVSYITRPNFVSQRPKFFTTILNSLILAKCISKSLWENSPYVSRQLKGIGPTFSALLASAGKVNFMLLEESHPRDLERIMNKGPPAGNILRKQISLLPKYNLTATPIDERTVEIKLSLLNHAFLAENVDNLTAGINHKSNIIVGDSENTLLYFTNFTDSNLMNVYDGCITFKLTRSDNNEQKILIHCISSSFVGIDAQCQYLFQDINISSNKIENPKHISLTTPINPTQETFSNIGKIRKRKTQNDSEITQSKEKKKRETELITKFNVLKESFEKASKEIKVNLNETREMSNKILENLIEPEQNHNKSFEKLEHPNLMLTNDSFQNAFEVEFEYDDFEDDKQVNDILDDIEKEIKIGEYKVVASTSYQMSPRSQSKLNYNIPKIKCLNAKRSILNKQNNYNFLDKLERNLNNESDTDDIENDNGFNNAVKIKLEKYLKINSNNNAKTNAINLVESIISGQGEKFREPYSTDAISISDAGEKQNKCKNNNTSDLLKQNAESDIFNKDKISLENQTSRYKTDTINGKISNDEITNNLNVLVSENSVTDNDEENESKEIVNVESNEIINNIHNTAPYGSSIHNKNLIKNLPKLSTIESTTKTISVADSNELENFNNTLTLSNINSSASLIPLPENKCLVAYNSCNSLKNNLNNRGLIKKNTLEYMKNHSLNKTNYFNTTIQNSYKQKVHLIGKLEINLNLTEIVSSNSDNPEFNTKQQSTEIVEDSKCTSYNNIDKNKLKLNANKNNMDICSTTDISYDESLRSDIIRRTNELCEDSVDKEIKLSKSNPAVSDILQKYNRIVKGGNKNHVKTEQLTSNEEKNIETYSAEIDMKPKRKYKIRDLENIQVDLPDSLITRHEPATFINRDIIGGNMFIRNNTEVNDVDLGNISSIKDEIDHLENNVSTEFMLEELTDSNLNLDVSEAILNPKMLLQSVSEVNNEEVIIPPPIEFRDYDDVSSNASFSVHEDNINIDYNILKSQDYINESEQRKDVCLESSEDDLSPSKEVDETWTTLSNINNLKPRLTKHKSVTSELQCLDDVTS</sequence>
<dbReference type="Gene3D" id="1.10.10.10">
    <property type="entry name" value="Winged helix-like DNA-binding domain superfamily/Winged helix DNA-binding domain"/>
    <property type="match status" value="1"/>
</dbReference>
<dbReference type="InterPro" id="IPR036388">
    <property type="entry name" value="WH-like_DNA-bd_sf"/>
</dbReference>
<evidence type="ECO:0000259" key="8">
    <source>
        <dbReference type="SMART" id="SM00973"/>
    </source>
</evidence>
<dbReference type="PANTHER" id="PTHR47835:SF3">
    <property type="entry name" value="HELICASE FOR MEIOSIS 1"/>
    <property type="match status" value="1"/>
</dbReference>
<keyword evidence="2" id="KW-0547">Nucleotide-binding</keyword>
<keyword evidence="2" id="KW-0347">Helicase</keyword>
<dbReference type="InterPro" id="IPR057842">
    <property type="entry name" value="WH_MER3"/>
</dbReference>
<comment type="catalytic activity">
    <reaction evidence="7">
        <text>ATP + H2O = ADP + phosphate + H(+)</text>
        <dbReference type="Rhea" id="RHEA:13065"/>
        <dbReference type="ChEBI" id="CHEBI:15377"/>
        <dbReference type="ChEBI" id="CHEBI:15378"/>
        <dbReference type="ChEBI" id="CHEBI:30616"/>
        <dbReference type="ChEBI" id="CHEBI:43474"/>
        <dbReference type="ChEBI" id="CHEBI:456216"/>
        <dbReference type="EC" id="5.6.2.4"/>
    </reaction>
</comment>
<dbReference type="SUPFAM" id="SSF158702">
    <property type="entry name" value="Sec63 N-terminal domain-like"/>
    <property type="match status" value="1"/>
</dbReference>
<reference evidence="9" key="1">
    <citation type="submission" date="2022-03" db="EMBL/GenBank/DDBJ databases">
        <authorList>
            <person name="Tunstrom K."/>
        </authorList>
    </citation>
    <scope>NUCLEOTIDE SEQUENCE</scope>
</reference>
<evidence type="ECO:0000256" key="5">
    <source>
        <dbReference type="ARBA" id="ARBA00034617"/>
    </source>
</evidence>
<keyword evidence="3" id="KW-0413">Isomerase</keyword>
<evidence type="ECO:0000313" key="9">
    <source>
        <dbReference type="EMBL" id="CAH2096373.1"/>
    </source>
</evidence>
<dbReference type="GO" id="GO:0016787">
    <property type="term" value="F:hydrolase activity"/>
    <property type="evidence" value="ECO:0007669"/>
    <property type="project" value="UniProtKB-KW"/>
</dbReference>
<dbReference type="Pfam" id="PF02889">
    <property type="entry name" value="Sec63"/>
    <property type="match status" value="1"/>
</dbReference>
<dbReference type="Gene3D" id="1.10.3380.10">
    <property type="entry name" value="Sec63 N-terminal domain-like domain"/>
    <property type="match status" value="1"/>
</dbReference>
<organism evidence="9 10">
    <name type="scientific">Euphydryas editha</name>
    <name type="common">Edith's checkerspot</name>
    <dbReference type="NCBI Taxonomy" id="104508"/>
    <lineage>
        <taxon>Eukaryota</taxon>
        <taxon>Metazoa</taxon>
        <taxon>Ecdysozoa</taxon>
        <taxon>Arthropoda</taxon>
        <taxon>Hexapoda</taxon>
        <taxon>Insecta</taxon>
        <taxon>Pterygota</taxon>
        <taxon>Neoptera</taxon>
        <taxon>Endopterygota</taxon>
        <taxon>Lepidoptera</taxon>
        <taxon>Glossata</taxon>
        <taxon>Ditrysia</taxon>
        <taxon>Papilionoidea</taxon>
        <taxon>Nymphalidae</taxon>
        <taxon>Nymphalinae</taxon>
        <taxon>Euphydryas</taxon>
    </lineage>
</organism>
<feature type="domain" description="SEC63" evidence="8">
    <location>
        <begin position="111"/>
        <end position="431"/>
    </location>
</feature>
<keyword evidence="10" id="KW-1185">Reference proteome</keyword>
<evidence type="ECO:0000256" key="7">
    <source>
        <dbReference type="ARBA" id="ARBA00048988"/>
    </source>
</evidence>
<evidence type="ECO:0000256" key="4">
    <source>
        <dbReference type="ARBA" id="ARBA00023254"/>
    </source>
</evidence>
<dbReference type="SUPFAM" id="SSF46785">
    <property type="entry name" value="Winged helix' DNA-binding domain"/>
    <property type="match status" value="1"/>
</dbReference>
<protein>
    <recommendedName>
        <fullName evidence="6">DNA 3'-5' helicase</fullName>
        <ecNumber evidence="6">5.6.2.4</ecNumber>
    </recommendedName>
</protein>
<name>A0AAU9UB87_EUPED</name>
<dbReference type="Proteomes" id="UP001153954">
    <property type="component" value="Unassembled WGS sequence"/>
</dbReference>
<dbReference type="EC" id="5.6.2.4" evidence="6"/>
<keyword evidence="4" id="KW-0469">Meiosis</keyword>
<dbReference type="Pfam" id="PF23445">
    <property type="entry name" value="WHD_SNRNP200"/>
    <property type="match status" value="1"/>
</dbReference>
<dbReference type="InterPro" id="IPR004179">
    <property type="entry name" value="Sec63-dom"/>
</dbReference>
<proteinExistence type="predicted"/>
<comment type="caution">
    <text evidence="9">The sequence shown here is derived from an EMBL/GenBank/DDBJ whole genome shotgun (WGS) entry which is preliminary data.</text>
</comment>
<evidence type="ECO:0000256" key="6">
    <source>
        <dbReference type="ARBA" id="ARBA00034808"/>
    </source>
</evidence>
<evidence type="ECO:0000256" key="3">
    <source>
        <dbReference type="ARBA" id="ARBA00023235"/>
    </source>
</evidence>
<evidence type="ECO:0000256" key="2">
    <source>
        <dbReference type="ARBA" id="ARBA00022806"/>
    </source>
</evidence>
<gene>
    <name evidence="9" type="ORF">EEDITHA_LOCUS11721</name>
</gene>
<dbReference type="GO" id="GO:0043138">
    <property type="term" value="F:3'-5' DNA helicase activity"/>
    <property type="evidence" value="ECO:0007669"/>
    <property type="project" value="UniProtKB-EC"/>
</dbReference>
<accession>A0AAU9UB87</accession>
<dbReference type="GO" id="GO:0051321">
    <property type="term" value="P:meiotic cell cycle"/>
    <property type="evidence" value="ECO:0007669"/>
    <property type="project" value="UniProtKB-KW"/>
</dbReference>
<dbReference type="EMBL" id="CAKOGL010000016">
    <property type="protein sequence ID" value="CAH2096373.1"/>
    <property type="molecule type" value="Genomic_DNA"/>
</dbReference>
<keyword evidence="1" id="KW-0378">Hydrolase</keyword>
<dbReference type="SMART" id="SM00973">
    <property type="entry name" value="Sec63"/>
    <property type="match status" value="1"/>
</dbReference>
<dbReference type="AlphaFoldDB" id="A0AAU9UB87"/>
<evidence type="ECO:0000313" key="10">
    <source>
        <dbReference type="Proteomes" id="UP001153954"/>
    </source>
</evidence>
<comment type="catalytic activity">
    <reaction evidence="5">
        <text>Couples ATP hydrolysis with the unwinding of duplex DNA by translocating in the 3'-5' direction.</text>
        <dbReference type="EC" id="5.6.2.4"/>
    </reaction>
</comment>
<keyword evidence="2" id="KW-0067">ATP-binding</keyword>